<feature type="coiled-coil region" evidence="2">
    <location>
        <begin position="733"/>
        <end position="767"/>
    </location>
</feature>
<protein>
    <recommendedName>
        <fullName evidence="6">Hydroxyproline-rich glycoprotein family protein</fullName>
    </recommendedName>
</protein>
<organism evidence="4 5">
    <name type="scientific">Vigna mungo</name>
    <name type="common">Black gram</name>
    <name type="synonym">Phaseolus mungo</name>
    <dbReference type="NCBI Taxonomy" id="3915"/>
    <lineage>
        <taxon>Eukaryota</taxon>
        <taxon>Viridiplantae</taxon>
        <taxon>Streptophyta</taxon>
        <taxon>Embryophyta</taxon>
        <taxon>Tracheophyta</taxon>
        <taxon>Spermatophyta</taxon>
        <taxon>Magnoliopsida</taxon>
        <taxon>eudicotyledons</taxon>
        <taxon>Gunneridae</taxon>
        <taxon>Pentapetalae</taxon>
        <taxon>rosids</taxon>
        <taxon>fabids</taxon>
        <taxon>Fabales</taxon>
        <taxon>Fabaceae</taxon>
        <taxon>Papilionoideae</taxon>
        <taxon>50 kb inversion clade</taxon>
        <taxon>NPAAA clade</taxon>
        <taxon>indigoferoid/millettioid clade</taxon>
        <taxon>Phaseoleae</taxon>
        <taxon>Vigna</taxon>
    </lineage>
</organism>
<feature type="region of interest" description="Disordered" evidence="3">
    <location>
        <begin position="358"/>
        <end position="620"/>
    </location>
</feature>
<evidence type="ECO:0000256" key="2">
    <source>
        <dbReference type="SAM" id="Coils"/>
    </source>
</evidence>
<dbReference type="PANTHER" id="PTHR31342:SF16">
    <property type="entry name" value="TALIN_MIDDLE DOMAIN-CONTAINING PROTEIN"/>
    <property type="match status" value="1"/>
</dbReference>
<dbReference type="AlphaFoldDB" id="A0AAQ3PCJ8"/>
<feature type="compositionally biased region" description="Gly residues" evidence="3">
    <location>
        <begin position="607"/>
        <end position="620"/>
    </location>
</feature>
<feature type="compositionally biased region" description="Basic residues" evidence="3">
    <location>
        <begin position="569"/>
        <end position="579"/>
    </location>
</feature>
<feature type="region of interest" description="Disordered" evidence="3">
    <location>
        <begin position="215"/>
        <end position="269"/>
    </location>
</feature>
<evidence type="ECO:0000313" key="4">
    <source>
        <dbReference type="EMBL" id="WVZ25873.1"/>
    </source>
</evidence>
<evidence type="ECO:0000256" key="1">
    <source>
        <dbReference type="ARBA" id="ARBA00023054"/>
    </source>
</evidence>
<feature type="compositionally biased region" description="Pro residues" evidence="3">
    <location>
        <begin position="390"/>
        <end position="401"/>
    </location>
</feature>
<feature type="compositionally biased region" description="Pro residues" evidence="3">
    <location>
        <begin position="469"/>
        <end position="480"/>
    </location>
</feature>
<evidence type="ECO:0008006" key="6">
    <source>
        <dbReference type="Google" id="ProtNLM"/>
    </source>
</evidence>
<dbReference type="SUPFAM" id="SSF101447">
    <property type="entry name" value="Formin homology 2 domain (FH2 domain)"/>
    <property type="match status" value="1"/>
</dbReference>
<proteinExistence type="predicted"/>
<feature type="compositionally biased region" description="Low complexity" evidence="3">
    <location>
        <begin position="230"/>
        <end position="243"/>
    </location>
</feature>
<feature type="compositionally biased region" description="Low complexity" evidence="3">
    <location>
        <begin position="596"/>
        <end position="606"/>
    </location>
</feature>
<feature type="compositionally biased region" description="Pro residues" evidence="3">
    <location>
        <begin position="542"/>
        <end position="563"/>
    </location>
</feature>
<feature type="compositionally biased region" description="Pro residues" evidence="3">
    <location>
        <begin position="489"/>
        <end position="498"/>
    </location>
</feature>
<dbReference type="PANTHER" id="PTHR31342">
    <property type="entry name" value="PROTEIN CHUP1, CHLOROPLASTIC"/>
    <property type="match status" value="1"/>
</dbReference>
<dbReference type="EMBL" id="CP144700">
    <property type="protein sequence ID" value="WVZ25873.1"/>
    <property type="molecule type" value="Genomic_DNA"/>
</dbReference>
<feature type="compositionally biased region" description="Pro residues" evidence="3">
    <location>
        <begin position="524"/>
        <end position="533"/>
    </location>
</feature>
<gene>
    <name evidence="4" type="ORF">V8G54_004417</name>
</gene>
<evidence type="ECO:0000256" key="3">
    <source>
        <dbReference type="SAM" id="MobiDB-lite"/>
    </source>
</evidence>
<reference evidence="4 5" key="1">
    <citation type="journal article" date="2023" name="Life. Sci Alliance">
        <title>Evolutionary insights into 3D genome organization and epigenetic landscape of Vigna mungo.</title>
        <authorList>
            <person name="Junaid A."/>
            <person name="Singh B."/>
            <person name="Bhatia S."/>
        </authorList>
    </citation>
    <scope>NUCLEOTIDE SEQUENCE [LARGE SCALE GENOMIC DNA]</scope>
    <source>
        <strain evidence="4">Urdbean</strain>
    </source>
</reference>
<feature type="compositionally biased region" description="Low complexity" evidence="3">
    <location>
        <begin position="374"/>
        <end position="389"/>
    </location>
</feature>
<feature type="compositionally biased region" description="Pro residues" evidence="3">
    <location>
        <begin position="439"/>
        <end position="455"/>
    </location>
</feature>
<keyword evidence="1 2" id="KW-0175">Coiled coil</keyword>
<name>A0AAQ3PCJ8_VIGMU</name>
<evidence type="ECO:0000313" key="5">
    <source>
        <dbReference type="Proteomes" id="UP001374535"/>
    </source>
</evidence>
<dbReference type="InterPro" id="IPR040265">
    <property type="entry name" value="CHUP1/IPGA1-like"/>
</dbReference>
<keyword evidence="5" id="KW-1185">Reference proteome</keyword>
<accession>A0AAQ3PCJ8</accession>
<feature type="compositionally biased region" description="Pro residues" evidence="3">
    <location>
        <begin position="408"/>
        <end position="419"/>
    </location>
</feature>
<sequence>MATVGFCGLKPLRFRRKTHNILEGLKNAPKKSCKVKSKEDEESLELSFVGADQLILMVEIHKKILKLRDLMDLASCNRTASLREMIMKTLHDLQGLYPGIIPKNEVSKIKGKPTDQAMTYFCKALKSLGESWIMHNDWMSKLNVVLPLCKDNSNMRELGNLVVLVKWFIEKRKRNKKGLIEIYNDQSETLLTTLDSLIKLASEKFDIEEYEHKKEFSPGSSSSGKHIMRSTSFSDSGSSYCSSPVTPKSVLPESMRHSSRSGESPRSSCASPLLLSLRVQAVGKLNPIDVKRLSFQMSPTLIHKMEQESTREIKVDDKASNDGKDSLEELVFHLDPTEELDPQTQPFAIKELRLSLSPNQTETQPESPKPEKTPLPQQEPVPVQSSPSIPQSPPSPSPPPMTEMKTIPLPPPPPPPPAPSKITANVTSPAPHVLQPNVAAPPTPPPPPPPPPPSAPKLEQSEAAVRVLPSPPPPPSPLPPSSGSATTATPPPPPPLPPSSGSATTATPPPPPLPPSSGSATAATPPPPPPPQSIPSKGGSVPAPPPPVPGGPRAGGPPPPPPLGGGRSLRPKATTKLKRSAQLGNLYRSLKGKLEGSSLNGKSSAGKKGGIGGASSGGKQGMADALAEMTKRSSYFQQIEEDVQNYTKQILELRSTISNFKTKDMTELAKFHKDVESVLEKLTDESQVLSRFEGFPTKKLEALRMSAALYNKLHSILTELQNWKIVPPMAQQLDKVERYFSKIKTELDALERTKDEESKKFKSHNIEFDFHILVKIKEALVDVSSNCMELSLKEKRNSAANKDGPKKEGASLLWKAFQFAFRVYTFAGGLDDRADNLTRELAQEIESDPNPKPNQP</sequence>
<dbReference type="Proteomes" id="UP001374535">
    <property type="component" value="Chromosome 1"/>
</dbReference>